<gene>
    <name evidence="1" type="ORF">GB882_11200</name>
</gene>
<organism evidence="1 2">
    <name type="scientific">Georgenia ruanii</name>
    <dbReference type="NCBI Taxonomy" id="348442"/>
    <lineage>
        <taxon>Bacteria</taxon>
        <taxon>Bacillati</taxon>
        <taxon>Actinomycetota</taxon>
        <taxon>Actinomycetes</taxon>
        <taxon>Micrococcales</taxon>
        <taxon>Bogoriellaceae</taxon>
        <taxon>Georgenia</taxon>
    </lineage>
</organism>
<dbReference type="AlphaFoldDB" id="A0A7J9UZW2"/>
<evidence type="ECO:0000313" key="2">
    <source>
        <dbReference type="Proteomes" id="UP000429644"/>
    </source>
</evidence>
<protein>
    <submittedName>
        <fullName evidence="1">Alternate-type signal peptide domain-containing protein</fullName>
    </submittedName>
</protein>
<sequence>MRKGVIAGIAGIALLAGGGASFATWSADWTTSGRISSGTMSLKSSWQGEPISHWQLNDADIVGITKVADLKLVPGDKLTYRDNITLSAEKRAMSVNLEPLAPGIVGNLQGVTYSVKVTGPDFERTWNGRESKPMSIETRAGSDTAMSVVTTFTFDTDADNSTKNKNLTFTDAGIRVTQVANAN</sequence>
<evidence type="ECO:0000313" key="1">
    <source>
        <dbReference type="EMBL" id="MPV89234.1"/>
    </source>
</evidence>
<dbReference type="NCBIfam" id="TIGR04089">
    <property type="entry name" value="exp_by_SipW_III"/>
    <property type="match status" value="1"/>
</dbReference>
<dbReference type="EMBL" id="WHPD01002417">
    <property type="protein sequence ID" value="MPV89234.1"/>
    <property type="molecule type" value="Genomic_DNA"/>
</dbReference>
<name>A0A7J9UZW2_9MICO</name>
<reference evidence="1 2" key="1">
    <citation type="submission" date="2019-10" db="EMBL/GenBank/DDBJ databases">
        <title>Georgenia wutianyii sp. nov. and Georgenia yuyongxinii sp. nov. isolated from plateau pika (Ochotona curzoniae) in the Qinghai-Tibet plateau of China.</title>
        <authorList>
            <person name="Tian Z."/>
        </authorList>
    </citation>
    <scope>NUCLEOTIDE SEQUENCE [LARGE SCALE GENOMIC DNA]</scope>
    <source>
        <strain evidence="1 2">JCM 15130</strain>
    </source>
</reference>
<comment type="caution">
    <text evidence="1">The sequence shown here is derived from an EMBL/GenBank/DDBJ whole genome shotgun (WGS) entry which is preliminary data.</text>
</comment>
<dbReference type="Proteomes" id="UP000429644">
    <property type="component" value="Unassembled WGS sequence"/>
</dbReference>
<accession>A0A7J9UZW2</accession>
<dbReference type="InterPro" id="IPR024006">
    <property type="entry name" value="Alt_signal_exp_actinobact"/>
</dbReference>
<proteinExistence type="predicted"/>
<keyword evidence="2" id="KW-1185">Reference proteome</keyword>